<evidence type="ECO:0000256" key="4">
    <source>
        <dbReference type="RuleBase" id="RU003494"/>
    </source>
</evidence>
<dbReference type="OrthoDB" id="9810080at2"/>
<dbReference type="SFLD" id="SFLDG01150">
    <property type="entry name" value="Main.1:_Beta-like"/>
    <property type="match status" value="1"/>
</dbReference>
<feature type="domain" description="GST C-terminal" evidence="6">
    <location>
        <begin position="87"/>
        <end position="223"/>
    </location>
</feature>
<dbReference type="GO" id="GO:0004601">
    <property type="term" value="F:peroxidase activity"/>
    <property type="evidence" value="ECO:0007669"/>
    <property type="project" value="UniProtKB-ARBA"/>
</dbReference>
<dbReference type="Proteomes" id="UP000275281">
    <property type="component" value="Unassembled WGS sequence"/>
</dbReference>
<protein>
    <recommendedName>
        <fullName evidence="1">glutathione transferase</fullName>
        <ecNumber evidence="1">2.5.1.18</ecNumber>
    </recommendedName>
</protein>
<organism evidence="7 8">
    <name type="scientific">Alteromonas sediminis</name>
    <dbReference type="NCBI Taxonomy" id="2259342"/>
    <lineage>
        <taxon>Bacteria</taxon>
        <taxon>Pseudomonadati</taxon>
        <taxon>Pseudomonadota</taxon>
        <taxon>Gammaproteobacteria</taxon>
        <taxon>Alteromonadales</taxon>
        <taxon>Alteromonadaceae</taxon>
        <taxon>Alteromonas/Salinimonas group</taxon>
        <taxon>Alteromonas</taxon>
    </lineage>
</organism>
<dbReference type="FunFam" id="3.40.30.10:FF:000156">
    <property type="entry name" value="Glutathione S-transferase 1"/>
    <property type="match status" value="1"/>
</dbReference>
<dbReference type="SFLD" id="SFLDS00019">
    <property type="entry name" value="Glutathione_Transferase_(cytos"/>
    <property type="match status" value="1"/>
</dbReference>
<proteinExistence type="inferred from homology"/>
<dbReference type="InterPro" id="IPR004045">
    <property type="entry name" value="Glutathione_S-Trfase_N"/>
</dbReference>
<keyword evidence="8" id="KW-1185">Reference proteome</keyword>
<dbReference type="CDD" id="cd03046">
    <property type="entry name" value="GST_N_GTT1_like"/>
    <property type="match status" value="1"/>
</dbReference>
<reference evidence="7 8" key="1">
    <citation type="submission" date="2018-11" db="EMBL/GenBank/DDBJ databases">
        <authorList>
            <person name="Ye M.-Q."/>
            <person name="Du Z.-J."/>
        </authorList>
    </citation>
    <scope>NUCLEOTIDE SEQUENCE [LARGE SCALE GENOMIC DNA]</scope>
    <source>
        <strain evidence="7 8">U0105</strain>
    </source>
</reference>
<dbReference type="InterPro" id="IPR036249">
    <property type="entry name" value="Thioredoxin-like_sf"/>
</dbReference>
<gene>
    <name evidence="7" type="ORF">DRW07_15780</name>
</gene>
<dbReference type="GO" id="GO:0004364">
    <property type="term" value="F:glutathione transferase activity"/>
    <property type="evidence" value="ECO:0007669"/>
    <property type="project" value="UniProtKB-EC"/>
</dbReference>
<dbReference type="PROSITE" id="PS50404">
    <property type="entry name" value="GST_NTER"/>
    <property type="match status" value="1"/>
</dbReference>
<dbReference type="Gene3D" id="1.20.1050.10">
    <property type="match status" value="1"/>
</dbReference>
<keyword evidence="2 7" id="KW-0808">Transferase</keyword>
<dbReference type="SFLD" id="SFLDG00358">
    <property type="entry name" value="Main_(cytGST)"/>
    <property type="match status" value="1"/>
</dbReference>
<dbReference type="EC" id="2.5.1.18" evidence="1"/>
<dbReference type="Gene3D" id="3.40.30.10">
    <property type="entry name" value="Glutaredoxin"/>
    <property type="match status" value="1"/>
</dbReference>
<evidence type="ECO:0000313" key="7">
    <source>
        <dbReference type="EMBL" id="RPJ65362.1"/>
    </source>
</evidence>
<dbReference type="InterPro" id="IPR010987">
    <property type="entry name" value="Glutathione-S-Trfase_C-like"/>
</dbReference>
<dbReference type="PANTHER" id="PTHR44051:SF9">
    <property type="entry name" value="GLUTATHIONE S-TRANSFERASE 1"/>
    <property type="match status" value="1"/>
</dbReference>
<accession>A0A3N5XX60</accession>
<evidence type="ECO:0000256" key="3">
    <source>
        <dbReference type="ARBA" id="ARBA00047960"/>
    </source>
</evidence>
<dbReference type="PANTHER" id="PTHR44051">
    <property type="entry name" value="GLUTATHIONE S-TRANSFERASE-RELATED"/>
    <property type="match status" value="1"/>
</dbReference>
<evidence type="ECO:0000256" key="2">
    <source>
        <dbReference type="ARBA" id="ARBA00022679"/>
    </source>
</evidence>
<dbReference type="Pfam" id="PF00043">
    <property type="entry name" value="GST_C"/>
    <property type="match status" value="1"/>
</dbReference>
<name>A0A3N5XX60_9ALTE</name>
<dbReference type="SUPFAM" id="SSF47616">
    <property type="entry name" value="GST C-terminal domain-like"/>
    <property type="match status" value="1"/>
</dbReference>
<feature type="domain" description="GST N-terminal" evidence="5">
    <location>
        <begin position="1"/>
        <end position="81"/>
    </location>
</feature>
<dbReference type="CDD" id="cd03189">
    <property type="entry name" value="GST_C_GTT1_like"/>
    <property type="match status" value="1"/>
</dbReference>
<dbReference type="InterPro" id="IPR040079">
    <property type="entry name" value="Glutathione_S-Trfase"/>
</dbReference>
<dbReference type="RefSeq" id="WP_124028909.1">
    <property type="nucleotide sequence ID" value="NZ_JBHRSN010000014.1"/>
</dbReference>
<dbReference type="SUPFAM" id="SSF52833">
    <property type="entry name" value="Thioredoxin-like"/>
    <property type="match status" value="1"/>
</dbReference>
<dbReference type="PROSITE" id="PS50405">
    <property type="entry name" value="GST_CTER"/>
    <property type="match status" value="1"/>
</dbReference>
<dbReference type="EMBL" id="RPOK01000005">
    <property type="protein sequence ID" value="RPJ65362.1"/>
    <property type="molecule type" value="Genomic_DNA"/>
</dbReference>
<comment type="catalytic activity">
    <reaction evidence="3">
        <text>RX + glutathione = an S-substituted glutathione + a halide anion + H(+)</text>
        <dbReference type="Rhea" id="RHEA:16437"/>
        <dbReference type="ChEBI" id="CHEBI:15378"/>
        <dbReference type="ChEBI" id="CHEBI:16042"/>
        <dbReference type="ChEBI" id="CHEBI:17792"/>
        <dbReference type="ChEBI" id="CHEBI:57925"/>
        <dbReference type="ChEBI" id="CHEBI:90779"/>
        <dbReference type="EC" id="2.5.1.18"/>
    </reaction>
</comment>
<comment type="similarity">
    <text evidence="4">Belongs to the GST superfamily.</text>
</comment>
<comment type="caution">
    <text evidence="7">The sequence shown here is derived from an EMBL/GenBank/DDBJ whole genome shotgun (WGS) entry which is preliminary data.</text>
</comment>
<evidence type="ECO:0000259" key="5">
    <source>
        <dbReference type="PROSITE" id="PS50404"/>
    </source>
</evidence>
<dbReference type="GO" id="GO:0005737">
    <property type="term" value="C:cytoplasm"/>
    <property type="evidence" value="ECO:0007669"/>
    <property type="project" value="UniProtKB-ARBA"/>
</dbReference>
<evidence type="ECO:0000256" key="1">
    <source>
        <dbReference type="ARBA" id="ARBA00012452"/>
    </source>
</evidence>
<evidence type="ECO:0000259" key="6">
    <source>
        <dbReference type="PROSITE" id="PS50405"/>
    </source>
</evidence>
<dbReference type="InterPro" id="IPR036282">
    <property type="entry name" value="Glutathione-S-Trfase_C_sf"/>
</dbReference>
<dbReference type="InterPro" id="IPR004046">
    <property type="entry name" value="GST_C"/>
</dbReference>
<dbReference type="Pfam" id="PF02798">
    <property type="entry name" value="GST_N"/>
    <property type="match status" value="1"/>
</dbReference>
<dbReference type="AlphaFoldDB" id="A0A3N5XX60"/>
<evidence type="ECO:0000313" key="8">
    <source>
        <dbReference type="Proteomes" id="UP000275281"/>
    </source>
</evidence>
<sequence length="223" mass="24918">MITLHHLNNSRSQRILWLLEELSAEYDIEFHERDKKTNLAPSSLKAVHPLGRAPVLTVGEHTLAESAAIIEYLISHYDQVGAFSYDVASEGQDYLFWMHFAEGSLMPALVANMVLEKAKGKVVFPLNVFIGKFVDAVKAAYFGPNLKSSLDFVEQHLSANHGFVGSGLTGVDFQMIFPLEALVASNRAERYPAITAYVKRMHQREAYQRALKKGGEYAYATPI</sequence>